<dbReference type="InterPro" id="IPR004919">
    <property type="entry name" value="GmrSD_N"/>
</dbReference>
<dbReference type="InterPro" id="IPR011089">
    <property type="entry name" value="GmrSD_C"/>
</dbReference>
<feature type="domain" description="GmrSD restriction endonucleases C-terminal" evidence="2">
    <location>
        <begin position="423"/>
        <end position="542"/>
    </location>
</feature>
<evidence type="ECO:0000259" key="2">
    <source>
        <dbReference type="Pfam" id="PF07510"/>
    </source>
</evidence>
<keyword evidence="4" id="KW-1185">Reference proteome</keyword>
<name>A0ABX5SNC4_9LACO</name>
<gene>
    <name evidence="3" type="ORF">EW139_05675</name>
</gene>
<proteinExistence type="predicted"/>
<accession>A0ABX5SNC4</accession>
<dbReference type="Pfam" id="PF03235">
    <property type="entry name" value="GmrSD_N"/>
    <property type="match status" value="1"/>
</dbReference>
<sequence length="602" mass="70542">MTTTINVDKRSVKQLLETGKNKKFVIPEYQRPYAWSDEPIQVLFDDLSEYTHNTNDDDESTYFLGTIVSYENENHEQEIIDGQQRITTLFLLLRAIYTKLEKSGSEADFLKSQIVPTIWKQNPTTGEVDFDKILITSRVMGDEGNQEFANILITGQSDEKSNSNYAKNYRLLQQLVDEYAAEQPLAFYSFISNILNRAILLPITADTQDTALTIFSTLNDRGLALSDADIFKAKIYNHLDQIGKKNFIERWQQLDEEASNAGESIQKLFYYYMFYLRAKENDRKTTTPGIRKYYAKNNFERLYSDDIMENLNTILNLWIVINNRNAVDNEKWSENREIKQILDALTSYPNEFWKYPVVIYYLHYHQNDTFEDEFLLFVKRLLAVLSARYIVTPTINAVKTGILNLNAEIIKSPQPKFDFSKVDEKELSDKIKNAHRNTVRMILKIIAYQHQADLLPEKWEIEHILPQKWQSSYFSTSTDSEVKELVEHIGNKIPFEKKLNIIASNGYFAKKKESYNKSKVEILLELSKNHNDWGLDEIRERDIRISDELVTLLNEWGLNQIDAQPEEVLTFMPDDKFSDYQTFIKMFKMEDSNESREKFLNM</sequence>
<evidence type="ECO:0000259" key="1">
    <source>
        <dbReference type="Pfam" id="PF03235"/>
    </source>
</evidence>
<protein>
    <submittedName>
        <fullName evidence="3">DUF262 domain-containing protein</fullName>
    </submittedName>
</protein>
<dbReference type="Pfam" id="PF07510">
    <property type="entry name" value="GmrSD_C"/>
    <property type="match status" value="1"/>
</dbReference>
<feature type="domain" description="GmrSD restriction endonucleases N-terminal" evidence="1">
    <location>
        <begin position="13"/>
        <end position="235"/>
    </location>
</feature>
<dbReference type="EMBL" id="CP037939">
    <property type="protein sequence ID" value="QBR47635.1"/>
    <property type="molecule type" value="Genomic_DNA"/>
</dbReference>
<reference evidence="3 4" key="1">
    <citation type="submission" date="2019-03" db="EMBL/GenBank/DDBJ databases">
        <title>Complete Genome Sequence of Leuconostoc kimchii strain NKJ218 Isolated from Homemade Kimchi.</title>
        <authorList>
            <person name="Jung J.Y."/>
            <person name="Jin H.M."/>
            <person name="Jung J.-W."/>
            <person name="Lee S.-Y."/>
            <person name="Ryu B.-G."/>
            <person name="Han S.-S."/>
            <person name="Kang H.K."/>
            <person name="Choi H.W."/>
            <person name="Chung E.J."/>
            <person name="Choi K.-M."/>
        </authorList>
    </citation>
    <scope>NUCLEOTIDE SEQUENCE [LARGE SCALE GENOMIC DNA]</scope>
    <source>
        <strain evidence="3 4">NKJ218</strain>
    </source>
</reference>
<organism evidence="3 4">
    <name type="scientific">Leuconostoc kimchii</name>
    <dbReference type="NCBI Taxonomy" id="136609"/>
    <lineage>
        <taxon>Bacteria</taxon>
        <taxon>Bacillati</taxon>
        <taxon>Bacillota</taxon>
        <taxon>Bacilli</taxon>
        <taxon>Lactobacillales</taxon>
        <taxon>Lactobacillaceae</taxon>
        <taxon>Leuconostoc</taxon>
    </lineage>
</organism>
<dbReference type="RefSeq" id="WP_021210396.1">
    <property type="nucleotide sequence ID" value="NZ_CP037939.1"/>
</dbReference>
<evidence type="ECO:0000313" key="4">
    <source>
        <dbReference type="Proteomes" id="UP000295756"/>
    </source>
</evidence>
<evidence type="ECO:0000313" key="3">
    <source>
        <dbReference type="EMBL" id="QBR47635.1"/>
    </source>
</evidence>
<dbReference type="PANTHER" id="PTHR35149">
    <property type="entry name" value="SLL5132 PROTEIN"/>
    <property type="match status" value="1"/>
</dbReference>
<dbReference type="Proteomes" id="UP000295756">
    <property type="component" value="Chromosome"/>
</dbReference>
<dbReference type="PANTHER" id="PTHR35149:SF2">
    <property type="entry name" value="DUF262 DOMAIN-CONTAINING PROTEIN"/>
    <property type="match status" value="1"/>
</dbReference>